<comment type="caution">
    <text evidence="1">The sequence shown here is derived from an EMBL/GenBank/DDBJ whole genome shotgun (WGS) entry which is preliminary data.</text>
</comment>
<dbReference type="EMBL" id="BJWL01000334">
    <property type="protein sequence ID" value="GFS39603.1"/>
    <property type="molecule type" value="Genomic_DNA"/>
</dbReference>
<dbReference type="AlphaFoldDB" id="A0A7J0DQS9"/>
<reference evidence="2" key="1">
    <citation type="submission" date="2019-07" db="EMBL/GenBank/DDBJ databases">
        <title>De Novo Assembly of kiwifruit Actinidia rufa.</title>
        <authorList>
            <person name="Sugita-Konishi S."/>
            <person name="Sato K."/>
            <person name="Mori E."/>
            <person name="Abe Y."/>
            <person name="Kisaki G."/>
            <person name="Hamano K."/>
            <person name="Suezawa K."/>
            <person name="Otani M."/>
            <person name="Fukuda T."/>
            <person name="Manabe T."/>
            <person name="Gomi K."/>
            <person name="Tabuchi M."/>
            <person name="Akimitsu K."/>
            <person name="Kataoka I."/>
        </authorList>
    </citation>
    <scope>NUCLEOTIDE SEQUENCE [LARGE SCALE GENOMIC DNA]</scope>
    <source>
        <strain evidence="2">cv. Fuchu</strain>
    </source>
</reference>
<gene>
    <name evidence="1" type="ORF">Acr_00g0063920</name>
</gene>
<sequence>MASTWVVLPALCVVATKKKSIADEAGAILQAKLKQLTPTP</sequence>
<name>A0A7J0DQS9_9ERIC</name>
<evidence type="ECO:0000313" key="2">
    <source>
        <dbReference type="Proteomes" id="UP000585474"/>
    </source>
</evidence>
<keyword evidence="2" id="KW-1185">Reference proteome</keyword>
<organism evidence="1 2">
    <name type="scientific">Actinidia rufa</name>
    <dbReference type="NCBI Taxonomy" id="165716"/>
    <lineage>
        <taxon>Eukaryota</taxon>
        <taxon>Viridiplantae</taxon>
        <taxon>Streptophyta</taxon>
        <taxon>Embryophyta</taxon>
        <taxon>Tracheophyta</taxon>
        <taxon>Spermatophyta</taxon>
        <taxon>Magnoliopsida</taxon>
        <taxon>eudicotyledons</taxon>
        <taxon>Gunneridae</taxon>
        <taxon>Pentapetalae</taxon>
        <taxon>asterids</taxon>
        <taxon>Ericales</taxon>
        <taxon>Actinidiaceae</taxon>
        <taxon>Actinidia</taxon>
    </lineage>
</organism>
<protein>
    <submittedName>
        <fullName evidence="1">Uncharacterized protein</fullName>
    </submittedName>
</protein>
<evidence type="ECO:0000313" key="1">
    <source>
        <dbReference type="EMBL" id="GFS39603.1"/>
    </source>
</evidence>
<proteinExistence type="predicted"/>
<dbReference type="Proteomes" id="UP000585474">
    <property type="component" value="Unassembled WGS sequence"/>
</dbReference>
<dbReference type="OrthoDB" id="1926718at2759"/>
<accession>A0A7J0DQS9</accession>